<proteinExistence type="predicted"/>
<feature type="domain" description="Bacterial mobilisation" evidence="1">
    <location>
        <begin position="59"/>
        <end position="106"/>
    </location>
</feature>
<geneLocation type="plasmid" evidence="2 3">
    <name>Cy782203</name>
</geneLocation>
<name>E0UNH0_GLOV7</name>
<dbReference type="Pfam" id="PF05713">
    <property type="entry name" value="MobC"/>
    <property type="match status" value="1"/>
</dbReference>
<evidence type="ECO:0000313" key="2">
    <source>
        <dbReference type="EMBL" id="ADN18500.1"/>
    </source>
</evidence>
<evidence type="ECO:0000313" key="3">
    <source>
        <dbReference type="Proteomes" id="UP000008206"/>
    </source>
</evidence>
<dbReference type="AlphaFoldDB" id="E0UNH0"/>
<dbReference type="KEGG" id="cyj:Cyan7822_6851"/>
<keyword evidence="2" id="KW-0614">Plasmid</keyword>
<reference evidence="3" key="1">
    <citation type="journal article" date="2011" name="MBio">
        <title>Novel metabolic attributes of the genus Cyanothece, comprising a group of unicellular nitrogen-fixing Cyanobacteria.</title>
        <authorList>
            <person name="Bandyopadhyay A."/>
            <person name="Elvitigala T."/>
            <person name="Welsh E."/>
            <person name="Stockel J."/>
            <person name="Liberton M."/>
            <person name="Min H."/>
            <person name="Sherman L.A."/>
            <person name="Pakrasi H.B."/>
        </authorList>
    </citation>
    <scope>NUCLEOTIDE SEQUENCE [LARGE SCALE GENOMIC DNA]</scope>
    <source>
        <strain evidence="3">PCC 7822</strain>
        <plasmid evidence="3">Cy782203</plasmid>
    </source>
</reference>
<dbReference type="InterPro" id="IPR008687">
    <property type="entry name" value="MobC"/>
</dbReference>
<dbReference type="HOGENOM" id="CLU_2080895_0_0_3"/>
<dbReference type="EMBL" id="CP002201">
    <property type="protein sequence ID" value="ADN18500.1"/>
    <property type="molecule type" value="Genomic_DNA"/>
</dbReference>
<gene>
    <name evidence="2" type="ordered locus">Cyan7822_6851</name>
</gene>
<accession>E0UNH0</accession>
<sequence>MTSQRLCKFQLRLTQLEKVKAEQLADDLGITLSDVFRSVIYKKFLVFHIPDVNIRTYLKLGKISNNINQITKVLNTHNKFNANVPYDVIFELKEQLANVSTQIDQIREQMDYDCQAD</sequence>
<dbReference type="Proteomes" id="UP000008206">
    <property type="component" value="Plasmid Cy782203"/>
</dbReference>
<dbReference type="RefSeq" id="WP_013325626.1">
    <property type="nucleotide sequence ID" value="NC_014502.1"/>
</dbReference>
<dbReference type="OrthoDB" id="489093at2"/>
<evidence type="ECO:0000259" key="1">
    <source>
        <dbReference type="Pfam" id="PF05713"/>
    </source>
</evidence>
<keyword evidence="3" id="KW-1185">Reference proteome</keyword>
<organism evidence="2 3">
    <name type="scientific">Gloeothece verrucosa (strain PCC 7822)</name>
    <name type="common">Cyanothece sp. (strain PCC 7822)</name>
    <dbReference type="NCBI Taxonomy" id="497965"/>
    <lineage>
        <taxon>Bacteria</taxon>
        <taxon>Bacillati</taxon>
        <taxon>Cyanobacteriota</taxon>
        <taxon>Cyanophyceae</taxon>
        <taxon>Oscillatoriophycideae</taxon>
        <taxon>Chroococcales</taxon>
        <taxon>Aphanothecaceae</taxon>
        <taxon>Gloeothece</taxon>
        <taxon>Gloeothece verrucosa</taxon>
    </lineage>
</organism>
<protein>
    <submittedName>
        <fullName evidence="2">Mobilization protein</fullName>
    </submittedName>
</protein>